<name>A0ABW0W525_9BACL</name>
<evidence type="ECO:0000313" key="2">
    <source>
        <dbReference type="Proteomes" id="UP001596047"/>
    </source>
</evidence>
<protein>
    <submittedName>
        <fullName evidence="1">Uncharacterized protein</fullName>
    </submittedName>
</protein>
<accession>A0ABW0W525</accession>
<reference evidence="2" key="1">
    <citation type="journal article" date="2019" name="Int. J. Syst. Evol. Microbiol.">
        <title>The Global Catalogue of Microorganisms (GCM) 10K type strain sequencing project: providing services to taxonomists for standard genome sequencing and annotation.</title>
        <authorList>
            <consortium name="The Broad Institute Genomics Platform"/>
            <consortium name="The Broad Institute Genome Sequencing Center for Infectious Disease"/>
            <person name="Wu L."/>
            <person name="Ma J."/>
        </authorList>
    </citation>
    <scope>NUCLEOTIDE SEQUENCE [LARGE SCALE GENOMIC DNA]</scope>
    <source>
        <strain evidence="2">CGMCC 1.3240</strain>
    </source>
</reference>
<organism evidence="1 2">
    <name type="scientific">Paenibacillus solisilvae</name>
    <dbReference type="NCBI Taxonomy" id="2486751"/>
    <lineage>
        <taxon>Bacteria</taxon>
        <taxon>Bacillati</taxon>
        <taxon>Bacillota</taxon>
        <taxon>Bacilli</taxon>
        <taxon>Bacillales</taxon>
        <taxon>Paenibacillaceae</taxon>
        <taxon>Paenibacillus</taxon>
    </lineage>
</organism>
<gene>
    <name evidence="1" type="ORF">ACFPYJ_30180</name>
</gene>
<comment type="caution">
    <text evidence="1">The sequence shown here is derived from an EMBL/GenBank/DDBJ whole genome shotgun (WGS) entry which is preliminary data.</text>
</comment>
<dbReference type="EMBL" id="JBHSOW010000121">
    <property type="protein sequence ID" value="MFC5653308.1"/>
    <property type="molecule type" value="Genomic_DNA"/>
</dbReference>
<dbReference type="RefSeq" id="WP_379191962.1">
    <property type="nucleotide sequence ID" value="NZ_JBHSOW010000121.1"/>
</dbReference>
<keyword evidence="2" id="KW-1185">Reference proteome</keyword>
<dbReference type="Proteomes" id="UP001596047">
    <property type="component" value="Unassembled WGS sequence"/>
</dbReference>
<dbReference type="Gene3D" id="3.20.20.80">
    <property type="entry name" value="Glycosidases"/>
    <property type="match status" value="1"/>
</dbReference>
<proteinExistence type="predicted"/>
<sequence>MSIPLLFGPYGSGELPANIKDYGVNARWFHGFNEATFAACEEQKLEACVEFQTFRADFQKHPNLIPIGIDHKPIRYGRLVQGICLSQKDYLTQIEEELLAGMKQFKPRGIWLDYLTYAGWFETSQPDLQESCFCRDCIADFCNFAAVDATAPEEILASYSEEWKNYKCRKIADLALHYSRLIKARMPECIVGAYMCPWTPDEFNGALTRIFAQNYQWLAEAIDVYTPLIYCSKSGRSRGWGREWLEQSAEFVPDHRKVQLILDGLDYPESLEEAAASDVPSWGIQLYAGAPLFHDPDKALAFKHSVEAIRSHCRNEETSF</sequence>
<evidence type="ECO:0000313" key="1">
    <source>
        <dbReference type="EMBL" id="MFC5653308.1"/>
    </source>
</evidence>